<dbReference type="InterPro" id="IPR015421">
    <property type="entry name" value="PyrdxlP-dep_Trfase_major"/>
</dbReference>
<evidence type="ECO:0000256" key="4">
    <source>
        <dbReference type="ARBA" id="ARBA00022679"/>
    </source>
</evidence>
<dbReference type="InterPro" id="IPR004838">
    <property type="entry name" value="NHTrfase_class1_PyrdxlP-BS"/>
</dbReference>
<dbReference type="InterPro" id="IPR015422">
    <property type="entry name" value="PyrdxlP-dep_Trfase_small"/>
</dbReference>
<feature type="compositionally biased region" description="Low complexity" evidence="6">
    <location>
        <begin position="83"/>
        <end position="93"/>
    </location>
</feature>
<name>A0A7S1G1N0_9STRA</name>
<dbReference type="InterPro" id="IPR051326">
    <property type="entry name" value="Kynurenine-oxoglutarate_AT"/>
</dbReference>
<keyword evidence="4" id="KW-0808">Transferase</keyword>
<dbReference type="PROSITE" id="PS00105">
    <property type="entry name" value="AA_TRANSFER_CLASS_1"/>
    <property type="match status" value="1"/>
</dbReference>
<dbReference type="Gene3D" id="3.40.640.10">
    <property type="entry name" value="Type I PLP-dependent aspartate aminotransferase-like (Major domain)"/>
    <property type="match status" value="1"/>
</dbReference>
<dbReference type="GO" id="GO:0005737">
    <property type="term" value="C:cytoplasm"/>
    <property type="evidence" value="ECO:0007669"/>
    <property type="project" value="TreeGrafter"/>
</dbReference>
<protein>
    <recommendedName>
        <fullName evidence="7">Aminotransferase class I/classII large domain-containing protein</fullName>
    </recommendedName>
</protein>
<sequence length="466" mass="51868">MMSNAGQNAPLAPKTATSEPTPPQPKNDNSGFGESVIRLMTRLSMQYGAINLSQGFPNEPPPLAARIALAKAVLTGVAEPFSSDEYSSTMTSSLEGQGEENPHTPVENLLREVLLSTSVGVDELNQYSPPMGRLDLRQAIADHYRDIYNYHMDFDSVTVTLGATEACASALRTVGKPGDRVVIFEPYHELYPSQVNIFHMIPSFVTLREDVSSGKWIFDAAELEKELSGAKVLLLNTPHNPTGKVFTFDELSIITNLCVKYDVIIITDEIYEHMTYGKNRGKHIFIPKIFPHVANRTLVCNSIGKSASATGWRLGWCITPPSFTDTFRGVHDQLVVMAPHPMQYATLSYFKLPRSYFSDTLATKYVDRLTKLALCLRKMGFKALDPEGAYYLFANYKQVPKLGELDPWDASMFMIKKVGVACVPGTNFYGSHAAVQNEAQRYLRFAVCRSVKDIDLACKKIDDFFK</sequence>
<comment type="cofactor">
    <cofactor evidence="1">
        <name>pyridoxal 5'-phosphate</name>
        <dbReference type="ChEBI" id="CHEBI:597326"/>
    </cofactor>
</comment>
<dbReference type="Pfam" id="PF00155">
    <property type="entry name" value="Aminotran_1_2"/>
    <property type="match status" value="1"/>
</dbReference>
<dbReference type="GO" id="GO:0016212">
    <property type="term" value="F:kynurenine-oxoglutarate transaminase activity"/>
    <property type="evidence" value="ECO:0007669"/>
    <property type="project" value="TreeGrafter"/>
</dbReference>
<keyword evidence="3" id="KW-0032">Aminotransferase</keyword>
<evidence type="ECO:0000313" key="8">
    <source>
        <dbReference type="EMBL" id="CAD8903382.1"/>
    </source>
</evidence>
<dbReference type="InterPro" id="IPR004839">
    <property type="entry name" value="Aminotransferase_I/II_large"/>
</dbReference>
<evidence type="ECO:0000256" key="5">
    <source>
        <dbReference type="ARBA" id="ARBA00022898"/>
    </source>
</evidence>
<comment type="similarity">
    <text evidence="2">Belongs to the class-I pyridoxal-phosphate-dependent aminotransferase family.</text>
</comment>
<feature type="region of interest" description="Disordered" evidence="6">
    <location>
        <begin position="83"/>
        <end position="103"/>
    </location>
</feature>
<dbReference type="PANTHER" id="PTHR43807">
    <property type="entry name" value="FI04487P"/>
    <property type="match status" value="1"/>
</dbReference>
<evidence type="ECO:0000256" key="3">
    <source>
        <dbReference type="ARBA" id="ARBA00022576"/>
    </source>
</evidence>
<evidence type="ECO:0000256" key="1">
    <source>
        <dbReference type="ARBA" id="ARBA00001933"/>
    </source>
</evidence>
<feature type="region of interest" description="Disordered" evidence="6">
    <location>
        <begin position="1"/>
        <end position="32"/>
    </location>
</feature>
<dbReference type="PANTHER" id="PTHR43807:SF20">
    <property type="entry name" value="FI04487P"/>
    <property type="match status" value="1"/>
</dbReference>
<feature type="domain" description="Aminotransferase class I/classII large" evidence="7">
    <location>
        <begin position="123"/>
        <end position="461"/>
    </location>
</feature>
<dbReference type="EMBL" id="HBFR01041864">
    <property type="protein sequence ID" value="CAD8903382.1"/>
    <property type="molecule type" value="Transcribed_RNA"/>
</dbReference>
<dbReference type="GO" id="GO:0030170">
    <property type="term" value="F:pyridoxal phosphate binding"/>
    <property type="evidence" value="ECO:0007669"/>
    <property type="project" value="InterPro"/>
</dbReference>
<organism evidence="8">
    <name type="scientific">Corethron hystrix</name>
    <dbReference type="NCBI Taxonomy" id="216773"/>
    <lineage>
        <taxon>Eukaryota</taxon>
        <taxon>Sar</taxon>
        <taxon>Stramenopiles</taxon>
        <taxon>Ochrophyta</taxon>
        <taxon>Bacillariophyta</taxon>
        <taxon>Coscinodiscophyceae</taxon>
        <taxon>Corethrophycidae</taxon>
        <taxon>Corethrales</taxon>
        <taxon>Corethraceae</taxon>
        <taxon>Corethron</taxon>
    </lineage>
</organism>
<proteinExistence type="inferred from homology"/>
<dbReference type="AlphaFoldDB" id="A0A7S1G1N0"/>
<dbReference type="CDD" id="cd00609">
    <property type="entry name" value="AAT_like"/>
    <property type="match status" value="1"/>
</dbReference>
<dbReference type="SUPFAM" id="SSF53383">
    <property type="entry name" value="PLP-dependent transferases"/>
    <property type="match status" value="1"/>
</dbReference>
<evidence type="ECO:0000256" key="6">
    <source>
        <dbReference type="SAM" id="MobiDB-lite"/>
    </source>
</evidence>
<keyword evidence="5" id="KW-0663">Pyridoxal phosphate</keyword>
<accession>A0A7S1G1N0</accession>
<dbReference type="Gene3D" id="3.90.1150.10">
    <property type="entry name" value="Aspartate Aminotransferase, domain 1"/>
    <property type="match status" value="1"/>
</dbReference>
<reference evidence="8" key="1">
    <citation type="submission" date="2021-01" db="EMBL/GenBank/DDBJ databases">
        <authorList>
            <person name="Corre E."/>
            <person name="Pelletier E."/>
            <person name="Niang G."/>
            <person name="Scheremetjew M."/>
            <person name="Finn R."/>
            <person name="Kale V."/>
            <person name="Holt S."/>
            <person name="Cochrane G."/>
            <person name="Meng A."/>
            <person name="Brown T."/>
            <person name="Cohen L."/>
        </authorList>
    </citation>
    <scope>NUCLEOTIDE SEQUENCE</scope>
    <source>
        <strain evidence="8">308</strain>
    </source>
</reference>
<gene>
    <name evidence="8" type="ORF">CHYS00102_LOCUS30601</name>
</gene>
<evidence type="ECO:0000259" key="7">
    <source>
        <dbReference type="Pfam" id="PF00155"/>
    </source>
</evidence>
<dbReference type="InterPro" id="IPR015424">
    <property type="entry name" value="PyrdxlP-dep_Trfase"/>
</dbReference>
<evidence type="ECO:0000256" key="2">
    <source>
        <dbReference type="ARBA" id="ARBA00007441"/>
    </source>
</evidence>